<evidence type="ECO:0000313" key="1">
    <source>
        <dbReference type="EMBL" id="KKN62993.1"/>
    </source>
</evidence>
<dbReference type="EMBL" id="LAZR01000605">
    <property type="protein sequence ID" value="KKN62993.1"/>
    <property type="molecule type" value="Genomic_DNA"/>
</dbReference>
<dbReference type="AlphaFoldDB" id="A0A0F9VAZ8"/>
<name>A0A0F9VAZ8_9ZZZZ</name>
<proteinExistence type="predicted"/>
<protein>
    <submittedName>
        <fullName evidence="1">Uncharacterized protein</fullName>
    </submittedName>
</protein>
<reference evidence="1" key="1">
    <citation type="journal article" date="2015" name="Nature">
        <title>Complex archaea that bridge the gap between prokaryotes and eukaryotes.</title>
        <authorList>
            <person name="Spang A."/>
            <person name="Saw J.H."/>
            <person name="Jorgensen S.L."/>
            <person name="Zaremba-Niedzwiedzka K."/>
            <person name="Martijn J."/>
            <person name="Lind A.E."/>
            <person name="van Eijk R."/>
            <person name="Schleper C."/>
            <person name="Guy L."/>
            <person name="Ettema T.J."/>
        </authorList>
    </citation>
    <scope>NUCLEOTIDE SEQUENCE</scope>
</reference>
<sequence>MVKVADKIKVCLYVGSELYKNFNHAILEKYGNVHGHIGKTLEEAIKLWLKYQENGEN</sequence>
<organism evidence="1">
    <name type="scientific">marine sediment metagenome</name>
    <dbReference type="NCBI Taxonomy" id="412755"/>
    <lineage>
        <taxon>unclassified sequences</taxon>
        <taxon>metagenomes</taxon>
        <taxon>ecological metagenomes</taxon>
    </lineage>
</organism>
<gene>
    <name evidence="1" type="ORF">LCGC14_0506330</name>
</gene>
<accession>A0A0F9VAZ8</accession>
<comment type="caution">
    <text evidence="1">The sequence shown here is derived from an EMBL/GenBank/DDBJ whole genome shotgun (WGS) entry which is preliminary data.</text>
</comment>